<dbReference type="AlphaFoldDB" id="A0A9W3BXH6"/>
<dbReference type="PANTHER" id="PTHR47568">
    <property type="match status" value="1"/>
</dbReference>
<keyword evidence="5" id="KW-0812">Transmembrane</keyword>
<evidence type="ECO:0000313" key="14">
    <source>
        <dbReference type="RefSeq" id="XP_056843997.1"/>
    </source>
</evidence>
<dbReference type="RefSeq" id="XP_056843997.1">
    <property type="nucleotide sequence ID" value="XM_056988017.1"/>
</dbReference>
<accession>A0A9W3BXH6</accession>
<evidence type="ECO:0000256" key="3">
    <source>
        <dbReference type="ARBA" id="ARBA00012483"/>
    </source>
</evidence>
<evidence type="ECO:0000256" key="1">
    <source>
        <dbReference type="ARBA" id="ARBA00000900"/>
    </source>
</evidence>
<reference evidence="14" key="2">
    <citation type="submission" date="2025-08" db="UniProtKB">
        <authorList>
            <consortium name="RefSeq"/>
        </authorList>
    </citation>
    <scope>IDENTIFICATION</scope>
    <source>
        <tissue evidence="14">Leaf</tissue>
    </source>
</reference>
<dbReference type="OrthoDB" id="1109331at2759"/>
<evidence type="ECO:0000256" key="4">
    <source>
        <dbReference type="ARBA" id="ARBA00022679"/>
    </source>
</evidence>
<dbReference type="EC" id="2.3.2.27" evidence="3"/>
<comment type="subcellular location">
    <subcellularLocation>
        <location evidence="2">Membrane</location>
        <topology evidence="2">Multi-pass membrane protein</topology>
    </subcellularLocation>
</comment>
<keyword evidence="9" id="KW-0862">Zinc</keyword>
<evidence type="ECO:0000313" key="13">
    <source>
        <dbReference type="Proteomes" id="UP000504610"/>
    </source>
</evidence>
<evidence type="ECO:0000256" key="5">
    <source>
        <dbReference type="ARBA" id="ARBA00022692"/>
    </source>
</evidence>
<keyword evidence="13" id="KW-1185">Reference proteome</keyword>
<proteinExistence type="predicted"/>
<dbReference type="InterPro" id="IPR022170">
    <property type="entry name" value="MUL1-like"/>
</dbReference>
<protein>
    <recommendedName>
        <fullName evidence="3">RING-type E3 ubiquitin transferase</fullName>
        <ecNumber evidence="3">2.3.2.27</ecNumber>
    </recommendedName>
</protein>
<evidence type="ECO:0000256" key="7">
    <source>
        <dbReference type="ARBA" id="ARBA00022771"/>
    </source>
</evidence>
<evidence type="ECO:0000256" key="2">
    <source>
        <dbReference type="ARBA" id="ARBA00004141"/>
    </source>
</evidence>
<dbReference type="Proteomes" id="UP000504610">
    <property type="component" value="Chromosome 6"/>
</dbReference>
<dbReference type="GO" id="GO:0008270">
    <property type="term" value="F:zinc ion binding"/>
    <property type="evidence" value="ECO:0007669"/>
    <property type="project" value="UniProtKB-KW"/>
</dbReference>
<reference evidence="13" key="1">
    <citation type="journal article" date="2019" name="Database">
        <title>The radish genome database (RadishGD): an integrated information resource for radish genomics.</title>
        <authorList>
            <person name="Yu H.J."/>
            <person name="Baek S."/>
            <person name="Lee Y.J."/>
            <person name="Cho A."/>
            <person name="Mun J.H."/>
        </authorList>
    </citation>
    <scope>NUCLEOTIDE SEQUENCE [LARGE SCALE GENOMIC DNA]</scope>
    <source>
        <strain evidence="13">cv. WK10039</strain>
    </source>
</reference>
<dbReference type="Pfam" id="PF12483">
    <property type="entry name" value="GIDE"/>
    <property type="match status" value="1"/>
</dbReference>
<keyword evidence="11" id="KW-0472">Membrane</keyword>
<organism evidence="13 14">
    <name type="scientific">Raphanus sativus</name>
    <name type="common">Radish</name>
    <name type="synonym">Raphanus raphanistrum var. sativus</name>
    <dbReference type="NCBI Taxonomy" id="3726"/>
    <lineage>
        <taxon>Eukaryota</taxon>
        <taxon>Viridiplantae</taxon>
        <taxon>Streptophyta</taxon>
        <taxon>Embryophyta</taxon>
        <taxon>Tracheophyta</taxon>
        <taxon>Spermatophyta</taxon>
        <taxon>Magnoliopsida</taxon>
        <taxon>eudicotyledons</taxon>
        <taxon>Gunneridae</taxon>
        <taxon>Pentapetalae</taxon>
        <taxon>rosids</taxon>
        <taxon>malvids</taxon>
        <taxon>Brassicales</taxon>
        <taxon>Brassicaceae</taxon>
        <taxon>Brassiceae</taxon>
        <taxon>Raphanus</taxon>
    </lineage>
</organism>
<dbReference type="GO" id="GO:0061630">
    <property type="term" value="F:ubiquitin protein ligase activity"/>
    <property type="evidence" value="ECO:0007669"/>
    <property type="project" value="UniProtKB-EC"/>
</dbReference>
<evidence type="ECO:0000256" key="10">
    <source>
        <dbReference type="ARBA" id="ARBA00022989"/>
    </source>
</evidence>
<evidence type="ECO:0000256" key="9">
    <source>
        <dbReference type="ARBA" id="ARBA00022833"/>
    </source>
</evidence>
<evidence type="ECO:0000259" key="12">
    <source>
        <dbReference type="Pfam" id="PF12483"/>
    </source>
</evidence>
<dbReference type="GeneID" id="108808372"/>
<keyword evidence="10" id="KW-1133">Transmembrane helix</keyword>
<name>A0A9W3BXH6_RAPSA</name>
<keyword evidence="6" id="KW-0479">Metal-binding</keyword>
<keyword evidence="7" id="KW-0863">Zinc-finger</keyword>
<dbReference type="PANTHER" id="PTHR47568:SF2">
    <property type="entry name" value="E3 UBIQUITIN-PROTEIN LIGASE SP1-RELATED"/>
    <property type="match status" value="1"/>
</dbReference>
<evidence type="ECO:0000256" key="11">
    <source>
        <dbReference type="ARBA" id="ARBA00023136"/>
    </source>
</evidence>
<gene>
    <name evidence="14" type="primary">LOC108808372</name>
</gene>
<sequence length="277" mass="30491">MDLAAAALCIGFASLMRFSSSSKKMNCELLRRAIPVNDLKGLGECLENNKIKNPTVMVHGTVGSTSTVAVENSRFGVFIKETTSLELKRMNLFVSAVPDSSSIIIDTEEADSVEFERTNLFDSAVPDSKTISVSRKEVPWYLDDGTARVYVLDYQYATGFYDTLKTYFSTEPVITYFKSPVSDEKIKITDIDCNKCSQVLEIGTYLTVVGKAVRDKDGAPTIGNAYQFFNGHIQLNELVTDLESESEGLGNLSFCLTVLGAILLALNIIQTAVERPR</sequence>
<comment type="catalytic activity">
    <reaction evidence="1">
        <text>S-ubiquitinyl-[E2 ubiquitin-conjugating enzyme]-L-cysteine + [acceptor protein]-L-lysine = [E2 ubiquitin-conjugating enzyme]-L-cysteine + N(6)-ubiquitinyl-[acceptor protein]-L-lysine.</text>
        <dbReference type="EC" id="2.3.2.27"/>
    </reaction>
</comment>
<keyword evidence="4" id="KW-0808">Transferase</keyword>
<dbReference type="GO" id="GO:0016020">
    <property type="term" value="C:membrane"/>
    <property type="evidence" value="ECO:0007669"/>
    <property type="project" value="UniProtKB-SubCell"/>
</dbReference>
<keyword evidence="8" id="KW-0833">Ubl conjugation pathway</keyword>
<dbReference type="GO" id="GO:0016567">
    <property type="term" value="P:protein ubiquitination"/>
    <property type="evidence" value="ECO:0007669"/>
    <property type="project" value="InterPro"/>
</dbReference>
<evidence type="ECO:0000256" key="8">
    <source>
        <dbReference type="ARBA" id="ARBA00022786"/>
    </source>
</evidence>
<dbReference type="InterPro" id="IPR044231">
    <property type="entry name" value="SP1/SPL1"/>
</dbReference>
<evidence type="ECO:0000256" key="6">
    <source>
        <dbReference type="ARBA" id="ARBA00022723"/>
    </source>
</evidence>
<feature type="domain" description="E3 Ubiquitin ligase MUL1-like" evidence="12">
    <location>
        <begin position="126"/>
        <end position="262"/>
    </location>
</feature>